<dbReference type="AlphaFoldDB" id="A4SYX3"/>
<dbReference type="EMBL" id="CP000655">
    <property type="protein sequence ID" value="ABP34687.1"/>
    <property type="molecule type" value="Genomic_DNA"/>
</dbReference>
<gene>
    <name evidence="2" type="ordered locus">Pnuc_1473</name>
</gene>
<protein>
    <recommendedName>
        <fullName evidence="4">Lipoprotein</fullName>
    </recommendedName>
</protein>
<evidence type="ECO:0008006" key="4">
    <source>
        <dbReference type="Google" id="ProtNLM"/>
    </source>
</evidence>
<name>A4SYX3_POLAQ</name>
<accession>A4SYX3</accession>
<dbReference type="Proteomes" id="UP000000231">
    <property type="component" value="Chromosome"/>
</dbReference>
<dbReference type="GeneID" id="31481864"/>
<evidence type="ECO:0000313" key="3">
    <source>
        <dbReference type="Proteomes" id="UP000000231"/>
    </source>
</evidence>
<feature type="chain" id="PRO_5002673888" description="Lipoprotein" evidence="1">
    <location>
        <begin position="24"/>
        <end position="168"/>
    </location>
</feature>
<feature type="signal peptide" evidence="1">
    <location>
        <begin position="1"/>
        <end position="23"/>
    </location>
</feature>
<proteinExistence type="predicted"/>
<keyword evidence="1" id="KW-0732">Signal</keyword>
<sequence>MKNIYKFSLMGITLLSGCAGNVASPNAIQKPMAATTPVHSVAVAKRLNECIVRTNQSSDALLVDAQILAITRNNPHAKALFSSSDKLTNQQAVALTNYLAEANTCRPIAVEGLSPELLSVYQDFFKKIDGVYADLIARKITIGVANQERQLLIQDAHIKRLAIQTKKS</sequence>
<evidence type="ECO:0000313" key="2">
    <source>
        <dbReference type="EMBL" id="ABP34687.1"/>
    </source>
</evidence>
<dbReference type="KEGG" id="pnu:Pnuc_1473"/>
<evidence type="ECO:0000256" key="1">
    <source>
        <dbReference type="SAM" id="SignalP"/>
    </source>
</evidence>
<dbReference type="RefSeq" id="WP_011903310.1">
    <property type="nucleotide sequence ID" value="NC_009379.1"/>
</dbReference>
<keyword evidence="3" id="KW-1185">Reference proteome</keyword>
<dbReference type="PROSITE" id="PS51257">
    <property type="entry name" value="PROKAR_LIPOPROTEIN"/>
    <property type="match status" value="1"/>
</dbReference>
<organism evidence="2 3">
    <name type="scientific">Polynucleobacter asymbioticus (strain DSM 18221 / CIP 109841 / QLW-P1DMWA-1)</name>
    <name type="common">Polynucleobacter necessarius subsp. asymbioticus</name>
    <dbReference type="NCBI Taxonomy" id="312153"/>
    <lineage>
        <taxon>Bacteria</taxon>
        <taxon>Pseudomonadati</taxon>
        <taxon>Pseudomonadota</taxon>
        <taxon>Betaproteobacteria</taxon>
        <taxon>Burkholderiales</taxon>
        <taxon>Burkholderiaceae</taxon>
        <taxon>Polynucleobacter</taxon>
    </lineage>
</organism>
<dbReference type="HOGENOM" id="CLU_1584992_0_0_4"/>
<reference evidence="2 3" key="1">
    <citation type="journal article" date="2012" name="Stand. Genomic Sci.">
        <title>Complete genome sequence of Polynucleobacter necessarius subsp. asymbioticus type strain (QLW-P1DMWA-1(T)).</title>
        <authorList>
            <person name="Meincke L."/>
            <person name="Copeland A."/>
            <person name="Lapidus A."/>
            <person name="Lucas S."/>
            <person name="Berry K.W."/>
            <person name="Del Rio T.G."/>
            <person name="Hammon N."/>
            <person name="Dalin E."/>
            <person name="Tice H."/>
            <person name="Pitluck S."/>
            <person name="Richardson P."/>
            <person name="Bruce D."/>
            <person name="Goodwin L."/>
            <person name="Han C."/>
            <person name="Tapia R."/>
            <person name="Detter J.C."/>
            <person name="Schmutz J."/>
            <person name="Brettin T."/>
            <person name="Larimer F."/>
            <person name="Land M."/>
            <person name="Hauser L."/>
            <person name="Kyrpides N.C."/>
            <person name="Ivanova N."/>
            <person name="Goker M."/>
            <person name="Woyke T."/>
            <person name="Wu Q.L."/>
            <person name="Pockl M."/>
            <person name="Hahn M.W."/>
            <person name="Klenk H.P."/>
        </authorList>
    </citation>
    <scope>NUCLEOTIDE SEQUENCE [LARGE SCALE GENOMIC DNA]</scope>
    <source>
        <strain evidence="3">DSM 18221 / CIP 109841 / QLW-P1DMWA-1</strain>
    </source>
</reference>